<comment type="caution">
    <text evidence="4">The sequence shown here is derived from an EMBL/GenBank/DDBJ whole genome shotgun (WGS) entry which is preliminary data.</text>
</comment>
<organism evidence="4 5">
    <name type="scientific">Limisphaera ngatamarikiensis</name>
    <dbReference type="NCBI Taxonomy" id="1324935"/>
    <lineage>
        <taxon>Bacteria</taxon>
        <taxon>Pseudomonadati</taxon>
        <taxon>Verrucomicrobiota</taxon>
        <taxon>Verrucomicrobiia</taxon>
        <taxon>Limisphaerales</taxon>
        <taxon>Limisphaeraceae</taxon>
        <taxon>Limisphaera</taxon>
    </lineage>
</organism>
<dbReference type="InterPro" id="IPR036034">
    <property type="entry name" value="PDZ_sf"/>
</dbReference>
<gene>
    <name evidence="4" type="ORF">G4L39_04950</name>
</gene>
<dbReference type="SMART" id="SM00228">
    <property type="entry name" value="PDZ"/>
    <property type="match status" value="1"/>
</dbReference>
<feature type="chain" id="PRO_5026760017" evidence="2">
    <location>
        <begin position="24"/>
        <end position="222"/>
    </location>
</feature>
<dbReference type="RefSeq" id="WP_165106373.1">
    <property type="nucleotide sequence ID" value="NZ_JAAKYA010000029.1"/>
</dbReference>
<evidence type="ECO:0000259" key="3">
    <source>
        <dbReference type="PROSITE" id="PS50106"/>
    </source>
</evidence>
<protein>
    <submittedName>
        <fullName evidence="4">PDZ domain-containing protein</fullName>
    </submittedName>
</protein>
<dbReference type="SUPFAM" id="SSF50156">
    <property type="entry name" value="PDZ domain-like"/>
    <property type="match status" value="1"/>
</dbReference>
<keyword evidence="2" id="KW-0732">Signal</keyword>
<feature type="signal peptide" evidence="2">
    <location>
        <begin position="1"/>
        <end position="23"/>
    </location>
</feature>
<accession>A0A6M1RVE2</accession>
<keyword evidence="1" id="KW-0175">Coiled coil</keyword>
<keyword evidence="5" id="KW-1185">Reference proteome</keyword>
<reference evidence="4 5" key="1">
    <citation type="submission" date="2020-02" db="EMBL/GenBank/DDBJ databases">
        <title>Draft genome sequence of Limisphaera ngatamarikiensis NGM72.4T, a thermophilic Verrucomicrobia grouped in subdivision 3.</title>
        <authorList>
            <person name="Carere C.R."/>
            <person name="Steen J."/>
            <person name="Hugenholtz P."/>
            <person name="Stott M.B."/>
        </authorList>
    </citation>
    <scope>NUCLEOTIDE SEQUENCE [LARGE SCALE GENOMIC DNA]</scope>
    <source>
        <strain evidence="4 5">NGM72.4</strain>
    </source>
</reference>
<name>A0A6M1RVE2_9BACT</name>
<dbReference type="PROSITE" id="PS50106">
    <property type="entry name" value="PDZ"/>
    <property type="match status" value="1"/>
</dbReference>
<feature type="coiled-coil region" evidence="1">
    <location>
        <begin position="43"/>
        <end position="114"/>
    </location>
</feature>
<sequence length="222" mass="24428">MKTGTTVPWCLSAVLSLALAALAAIHWQQRRQWHEAQNRLATLRDLQVELETLRLQNEQLRASNRELASAGLSSEGTRELLRLRNEVTQLRKQLEELESLREANARLLQALQNTPGLSPTQIAQVTAARQQGSILGVYIQPAPPGQTGVLVAGIDPRAPAARSGLRPGDIIYALDGKPVPDAGTLQAEMLTRRPGQTVLVDVLRTNTPMRFQVTTWAWPAQK</sequence>
<dbReference type="Gene3D" id="2.30.42.10">
    <property type="match status" value="1"/>
</dbReference>
<evidence type="ECO:0000256" key="2">
    <source>
        <dbReference type="SAM" id="SignalP"/>
    </source>
</evidence>
<dbReference type="AlphaFoldDB" id="A0A6M1RVE2"/>
<evidence type="ECO:0000256" key="1">
    <source>
        <dbReference type="SAM" id="Coils"/>
    </source>
</evidence>
<dbReference type="InterPro" id="IPR001478">
    <property type="entry name" value="PDZ"/>
</dbReference>
<dbReference type="Proteomes" id="UP000477311">
    <property type="component" value="Unassembled WGS sequence"/>
</dbReference>
<evidence type="ECO:0000313" key="4">
    <source>
        <dbReference type="EMBL" id="NGO38742.1"/>
    </source>
</evidence>
<feature type="domain" description="PDZ" evidence="3">
    <location>
        <begin position="124"/>
        <end position="206"/>
    </location>
</feature>
<dbReference type="Pfam" id="PF13180">
    <property type="entry name" value="PDZ_2"/>
    <property type="match status" value="1"/>
</dbReference>
<evidence type="ECO:0000313" key="5">
    <source>
        <dbReference type="Proteomes" id="UP000477311"/>
    </source>
</evidence>
<proteinExistence type="predicted"/>
<dbReference type="EMBL" id="JAAKYA010000029">
    <property type="protein sequence ID" value="NGO38742.1"/>
    <property type="molecule type" value="Genomic_DNA"/>
</dbReference>